<dbReference type="PROSITE" id="PS52050">
    <property type="entry name" value="WYL"/>
    <property type="match status" value="1"/>
</dbReference>
<dbReference type="Pfam" id="PF08279">
    <property type="entry name" value="HTH_11"/>
    <property type="match status" value="1"/>
</dbReference>
<dbReference type="InterPro" id="IPR051534">
    <property type="entry name" value="CBASS_pafABC_assoc_protein"/>
</dbReference>
<feature type="domain" description="Helix-turn-helix type 11" evidence="1">
    <location>
        <begin position="6"/>
        <end position="62"/>
    </location>
</feature>
<evidence type="ECO:0000313" key="4">
    <source>
        <dbReference type="Proteomes" id="UP001501079"/>
    </source>
</evidence>
<dbReference type="Gene3D" id="1.10.10.10">
    <property type="entry name" value="Winged helix-like DNA-binding domain superfamily/Winged helix DNA-binding domain"/>
    <property type="match status" value="1"/>
</dbReference>
<sequence length="234" mass="25259">MTRTDRLYALVEELRAAAPGRRSARWLADRFEVSTRTIERDLSALQASGVPIWADAGRAGGYTIDAAHTLPPLGLTVDEALAVTIGLGQLARSPFRESALSAARKIEAVLGADEARRTAGLAARVHLLEDEGRTDAPAVLADALGANRVVHLRYRDAAGAETVRDVEPLGYIGKGQDWYLVAWCRLRDGVRAFRGDRVLEAVPTGERPPARALRAEDLAIPFGELRPVSFGSVD</sequence>
<dbReference type="Pfam" id="PF13280">
    <property type="entry name" value="WYL"/>
    <property type="match status" value="1"/>
</dbReference>
<reference evidence="4" key="1">
    <citation type="journal article" date="2019" name="Int. J. Syst. Evol. Microbiol.">
        <title>The Global Catalogue of Microorganisms (GCM) 10K type strain sequencing project: providing services to taxonomists for standard genome sequencing and annotation.</title>
        <authorList>
            <consortium name="The Broad Institute Genomics Platform"/>
            <consortium name="The Broad Institute Genome Sequencing Center for Infectious Disease"/>
            <person name="Wu L."/>
            <person name="Ma J."/>
        </authorList>
    </citation>
    <scope>NUCLEOTIDE SEQUENCE [LARGE SCALE GENOMIC DNA]</scope>
    <source>
        <strain evidence="4">JCM 17591</strain>
    </source>
</reference>
<evidence type="ECO:0000313" key="3">
    <source>
        <dbReference type="EMBL" id="GAA4168196.1"/>
    </source>
</evidence>
<gene>
    <name evidence="3" type="ORF">GCM10022287_02940</name>
</gene>
<protein>
    <submittedName>
        <fullName evidence="3">YafY family protein</fullName>
    </submittedName>
</protein>
<feature type="domain" description="WYL" evidence="2">
    <location>
        <begin position="138"/>
        <end position="201"/>
    </location>
</feature>
<proteinExistence type="predicted"/>
<accession>A0ABP7ZQV0</accession>
<dbReference type="Proteomes" id="UP001501079">
    <property type="component" value="Unassembled WGS sequence"/>
</dbReference>
<dbReference type="InterPro" id="IPR036390">
    <property type="entry name" value="WH_DNA-bd_sf"/>
</dbReference>
<evidence type="ECO:0000259" key="2">
    <source>
        <dbReference type="Pfam" id="PF13280"/>
    </source>
</evidence>
<evidence type="ECO:0000259" key="1">
    <source>
        <dbReference type="Pfam" id="PF08279"/>
    </source>
</evidence>
<keyword evidence="4" id="KW-1185">Reference proteome</keyword>
<dbReference type="RefSeq" id="WP_344751494.1">
    <property type="nucleotide sequence ID" value="NZ_BAABBW010000001.1"/>
</dbReference>
<dbReference type="InterPro" id="IPR026881">
    <property type="entry name" value="WYL_dom"/>
</dbReference>
<dbReference type="SUPFAM" id="SSF46785">
    <property type="entry name" value="Winged helix' DNA-binding domain"/>
    <property type="match status" value="1"/>
</dbReference>
<name>A0ABP7ZQV0_9MICO</name>
<dbReference type="InterPro" id="IPR013196">
    <property type="entry name" value="HTH_11"/>
</dbReference>
<dbReference type="InterPro" id="IPR036388">
    <property type="entry name" value="WH-like_DNA-bd_sf"/>
</dbReference>
<organism evidence="3 4">
    <name type="scientific">Gryllotalpicola koreensis</name>
    <dbReference type="NCBI Taxonomy" id="993086"/>
    <lineage>
        <taxon>Bacteria</taxon>
        <taxon>Bacillati</taxon>
        <taxon>Actinomycetota</taxon>
        <taxon>Actinomycetes</taxon>
        <taxon>Micrococcales</taxon>
        <taxon>Microbacteriaceae</taxon>
        <taxon>Gryllotalpicola</taxon>
    </lineage>
</organism>
<dbReference type="PANTHER" id="PTHR34580:SF1">
    <property type="entry name" value="PROTEIN PAFC"/>
    <property type="match status" value="1"/>
</dbReference>
<dbReference type="PANTHER" id="PTHR34580">
    <property type="match status" value="1"/>
</dbReference>
<dbReference type="EMBL" id="BAABBW010000001">
    <property type="protein sequence ID" value="GAA4168196.1"/>
    <property type="molecule type" value="Genomic_DNA"/>
</dbReference>
<comment type="caution">
    <text evidence="3">The sequence shown here is derived from an EMBL/GenBank/DDBJ whole genome shotgun (WGS) entry which is preliminary data.</text>
</comment>